<evidence type="ECO:0000256" key="6">
    <source>
        <dbReference type="ARBA" id="ARBA00022971"/>
    </source>
</evidence>
<feature type="compositionally biased region" description="Polar residues" evidence="11">
    <location>
        <begin position="213"/>
        <end position="226"/>
    </location>
</feature>
<feature type="transmembrane region" description="Helical" evidence="10">
    <location>
        <begin position="991"/>
        <end position="1018"/>
    </location>
</feature>
<keyword evidence="10" id="KW-1003">Cell membrane</keyword>
<keyword evidence="7 10" id="KW-1133">Transmembrane helix</keyword>
<comment type="subcellular location">
    <subcellularLocation>
        <location evidence="3">Cell envelope</location>
    </subcellularLocation>
    <subcellularLocation>
        <location evidence="10">Cell membrane</location>
        <topology evidence="10">Multi-pass membrane protein</topology>
    </subcellularLocation>
    <subcellularLocation>
        <location evidence="2">Endomembrane system</location>
        <topology evidence="2">Multi-pass membrane protein</topology>
    </subcellularLocation>
</comment>
<dbReference type="EMBL" id="GG745329">
    <property type="protein sequence ID" value="KNE55603.1"/>
    <property type="molecule type" value="Genomic_DNA"/>
</dbReference>
<feature type="transmembrane region" description="Helical" evidence="10">
    <location>
        <begin position="1115"/>
        <end position="1135"/>
    </location>
</feature>
<evidence type="ECO:0000256" key="11">
    <source>
        <dbReference type="SAM" id="MobiDB-lite"/>
    </source>
</evidence>
<reference evidence="13" key="2">
    <citation type="submission" date="2009-11" db="EMBL/GenBank/DDBJ databases">
        <title>The Genome Sequence of Allomyces macrogynus strain ATCC 38327.</title>
        <authorList>
            <consortium name="The Broad Institute Genome Sequencing Platform"/>
            <person name="Russ C."/>
            <person name="Cuomo C."/>
            <person name="Shea T."/>
            <person name="Young S.K."/>
            <person name="Zeng Q."/>
            <person name="Koehrsen M."/>
            <person name="Haas B."/>
            <person name="Borodovsky M."/>
            <person name="Guigo R."/>
            <person name="Alvarado L."/>
            <person name="Berlin A."/>
            <person name="Borenstein D."/>
            <person name="Chen Z."/>
            <person name="Engels R."/>
            <person name="Freedman E."/>
            <person name="Gellesch M."/>
            <person name="Goldberg J."/>
            <person name="Griggs A."/>
            <person name="Gujja S."/>
            <person name="Heiman D."/>
            <person name="Hepburn T."/>
            <person name="Howarth C."/>
            <person name="Jen D."/>
            <person name="Larson L."/>
            <person name="Lewis B."/>
            <person name="Mehta T."/>
            <person name="Park D."/>
            <person name="Pearson M."/>
            <person name="Roberts A."/>
            <person name="Saif S."/>
            <person name="Shenoy N."/>
            <person name="Sisk P."/>
            <person name="Stolte C."/>
            <person name="Sykes S."/>
            <person name="Walk T."/>
            <person name="White J."/>
            <person name="Yandava C."/>
            <person name="Burger G."/>
            <person name="Gray M.W."/>
            <person name="Holland P.W.H."/>
            <person name="King N."/>
            <person name="Lang F.B.F."/>
            <person name="Roger A.J."/>
            <person name="Ruiz-Trillo I."/>
            <person name="Lander E."/>
            <person name="Nusbaum C."/>
        </authorList>
    </citation>
    <scope>NUCLEOTIDE SEQUENCE [LARGE SCALE GENOMIC DNA]</scope>
    <source>
        <strain evidence="13">ATCC 38327</strain>
    </source>
</reference>
<dbReference type="OrthoDB" id="5580859at2759"/>
<evidence type="ECO:0000256" key="10">
    <source>
        <dbReference type="RuleBase" id="RU366035"/>
    </source>
</evidence>
<keyword evidence="13" id="KW-1185">Reference proteome</keyword>
<feature type="compositionally biased region" description="Basic and acidic residues" evidence="11">
    <location>
        <begin position="103"/>
        <end position="142"/>
    </location>
</feature>
<dbReference type="STRING" id="578462.A0A0L0RZ61"/>
<feature type="compositionally biased region" description="Low complexity" evidence="11">
    <location>
        <begin position="310"/>
        <end position="323"/>
    </location>
</feature>
<organism evidence="12 13">
    <name type="scientific">Allomyces macrogynus (strain ATCC 38327)</name>
    <name type="common">Allomyces javanicus var. macrogynus</name>
    <dbReference type="NCBI Taxonomy" id="578462"/>
    <lineage>
        <taxon>Eukaryota</taxon>
        <taxon>Fungi</taxon>
        <taxon>Fungi incertae sedis</taxon>
        <taxon>Blastocladiomycota</taxon>
        <taxon>Blastocladiomycetes</taxon>
        <taxon>Blastocladiales</taxon>
        <taxon>Blastocladiaceae</taxon>
        <taxon>Allomyces</taxon>
    </lineage>
</organism>
<dbReference type="PANTHER" id="PTHR31030">
    <property type="entry name" value="PLASMA MEMBRANE FUSION PROTEIN PRM1"/>
    <property type="match status" value="1"/>
</dbReference>
<accession>A0A0L0RZ61</accession>
<dbReference type="GO" id="GO:0012505">
    <property type="term" value="C:endomembrane system"/>
    <property type="evidence" value="ECO:0007669"/>
    <property type="project" value="UniProtKB-SubCell"/>
</dbReference>
<protein>
    <recommendedName>
        <fullName evidence="10">Plasma membrane fusion protein PRM1</fullName>
    </recommendedName>
</protein>
<feature type="region of interest" description="Disordered" evidence="11">
    <location>
        <begin position="1"/>
        <end position="152"/>
    </location>
</feature>
<evidence type="ECO:0000313" key="13">
    <source>
        <dbReference type="Proteomes" id="UP000054350"/>
    </source>
</evidence>
<name>A0A0L0RZ61_ALLM3</name>
<dbReference type="PANTHER" id="PTHR31030:SF1">
    <property type="entry name" value="PLASMA MEMBRANE FUSION PROTEIN PRM1"/>
    <property type="match status" value="1"/>
</dbReference>
<dbReference type="GO" id="GO:0032220">
    <property type="term" value="P:plasma membrane fusion involved in cytogamy"/>
    <property type="evidence" value="ECO:0007669"/>
    <property type="project" value="TreeGrafter"/>
</dbReference>
<keyword evidence="9" id="KW-0325">Glycoprotein</keyword>
<reference evidence="12 13" key="1">
    <citation type="submission" date="2009-11" db="EMBL/GenBank/DDBJ databases">
        <title>Annotation of Allomyces macrogynus ATCC 38327.</title>
        <authorList>
            <consortium name="The Broad Institute Genome Sequencing Platform"/>
            <person name="Russ C."/>
            <person name="Cuomo C."/>
            <person name="Burger G."/>
            <person name="Gray M.W."/>
            <person name="Holland P.W.H."/>
            <person name="King N."/>
            <person name="Lang F.B.F."/>
            <person name="Roger A.J."/>
            <person name="Ruiz-Trillo I."/>
            <person name="Young S.K."/>
            <person name="Zeng Q."/>
            <person name="Gargeya S."/>
            <person name="Fitzgerald M."/>
            <person name="Haas B."/>
            <person name="Abouelleil A."/>
            <person name="Alvarado L."/>
            <person name="Arachchi H.M."/>
            <person name="Berlin A."/>
            <person name="Chapman S.B."/>
            <person name="Gearin G."/>
            <person name="Goldberg J."/>
            <person name="Griggs A."/>
            <person name="Gujja S."/>
            <person name="Hansen M."/>
            <person name="Heiman D."/>
            <person name="Howarth C."/>
            <person name="Larimer J."/>
            <person name="Lui A."/>
            <person name="MacDonald P.J.P."/>
            <person name="McCowen C."/>
            <person name="Montmayeur A."/>
            <person name="Murphy C."/>
            <person name="Neiman D."/>
            <person name="Pearson M."/>
            <person name="Priest M."/>
            <person name="Roberts A."/>
            <person name="Saif S."/>
            <person name="Shea T."/>
            <person name="Sisk P."/>
            <person name="Stolte C."/>
            <person name="Sykes S."/>
            <person name="Wortman J."/>
            <person name="Nusbaum C."/>
            <person name="Birren B."/>
        </authorList>
    </citation>
    <scope>NUCLEOTIDE SEQUENCE [LARGE SCALE GENOMIC DNA]</scope>
    <source>
        <strain evidence="12 13">ATCC 38327</strain>
    </source>
</reference>
<dbReference type="Proteomes" id="UP000054350">
    <property type="component" value="Unassembled WGS sequence"/>
</dbReference>
<comment type="function">
    <text evidence="1 10">Involved in cell fusion during mating by stabilizing the plasma membrane fusion event.</text>
</comment>
<evidence type="ECO:0000256" key="2">
    <source>
        <dbReference type="ARBA" id="ARBA00004127"/>
    </source>
</evidence>
<keyword evidence="8 10" id="KW-0472">Membrane</keyword>
<evidence type="ECO:0000256" key="1">
    <source>
        <dbReference type="ARBA" id="ARBA00002512"/>
    </source>
</evidence>
<comment type="similarity">
    <text evidence="4 10">Belongs to the PRM1 family.</text>
</comment>
<dbReference type="GO" id="GO:0043332">
    <property type="term" value="C:mating projection tip"/>
    <property type="evidence" value="ECO:0007669"/>
    <property type="project" value="UniProtKB-UniRule"/>
</dbReference>
<evidence type="ECO:0000313" key="12">
    <source>
        <dbReference type="EMBL" id="KNE55603.1"/>
    </source>
</evidence>
<feature type="compositionally biased region" description="Polar residues" evidence="11">
    <location>
        <begin position="45"/>
        <end position="67"/>
    </location>
</feature>
<sequence>MDDNDVEASYLQRMAQSSRARPAPMSQHTAGSSSTSDNDHDRTNIELSSSTRPHGSSVQARTTSQLQPAAVSGRLHQLFALQLAGNGDDEENNSDGSGSSDDAVDHVPDDFWPRRATAEDTAADRSGTREDLTQVDAGGHDNDDYDGPDAVTPRVGLLSQLHRTSSTVDRAKDAEEGFLKRFAALQQQHDDSIAGSDQDEGDSPLPTILRRGQPSQSGVALSQTRVNPPPGDHAVSSSSNMAKLFNKCAVPSNDSLDAAWLGRARMRSASASTVQTMSSTTSGDASTELAALQARLGQFRSTPASPVPVPVTSTSPHTPSPMSNPYSVHVQYVPSRPPPARGEAPARPPYFIPLKDRMLRSFFVYPIFAALIALVRAMWARQMLLDAAQGSIDVVSTACTSLITVGRQLHAPPAKTAKTTNHSIRARAEAAVLALNNNMQTMIAVTRAVIIMIIRDELTLFTCTLNMALGAMSNALVGFAQDMTREWNEAVGNLDTGYQNLISGLNSQLAQILGSTDFTRIFGSSIMSQFGAQNVTQVAGLSPLVIPPATIDAVVAAIRSIPSPEQILMQLDEVLKEPFDLAIKYFITEFIDLASTMGLDPAFIPANAVTATTTTTMTSAAAVAATVTPDPGSDWSSSWLDTCVDGSAFAPTMARYTAAIDDHFRWWIYFSIFSMVMAWLASVVSELGAHWYRKLQTRELTDRRTTADSLTWRVLDPVQYAAVQAISSVVQAFRRARIAVAGRDQLSARDMRRAHALTPGGIVRLARAMSFVLYPPASVLALGALVSLAVVRVQVWYIDTYLATGTVPFQQEIFSTSGRLVAGAAEDLTSSIRRLLNEEFALIDSFSDRAATTFNQRVMHPIKSVLGSINATLAQVDATLTNVVNMVFAPVPIIQQSFEQFLYCVVMARIESFTEIYTSLEPLLSIKLPRAEDITKAATGDPVATSTMMFKNVTLAWLNTMDPTKSAERGVRATLLKIRVQLMREEEIAQWTLLFACGPAFMGLVYFFADLVWVEYISGPWKRRKQRRGGSAWPRRDEVLRAPVAIAAFLADPSAWWPALCAVTPRPRIRLAAAPRLAVARWAATCHQARKRVVDAVVPRNTMAEPAWPWRVAGIVRGVIVGVAVLPVASVVVMAESVLRGVQWLAEDEPRARAPDPPKPAPAPIVHITAPLGAVRRGCSRGLAGAG</sequence>
<evidence type="ECO:0000256" key="8">
    <source>
        <dbReference type="ARBA" id="ARBA00023136"/>
    </source>
</evidence>
<dbReference type="GO" id="GO:0005886">
    <property type="term" value="C:plasma membrane"/>
    <property type="evidence" value="ECO:0007669"/>
    <property type="project" value="UniProtKB-SubCell"/>
</dbReference>
<evidence type="ECO:0000256" key="3">
    <source>
        <dbReference type="ARBA" id="ARBA00004196"/>
    </source>
</evidence>
<feature type="region of interest" description="Disordered" evidence="11">
    <location>
        <begin position="189"/>
        <end position="238"/>
    </location>
</feature>
<evidence type="ECO:0000256" key="9">
    <source>
        <dbReference type="ARBA" id="ARBA00023180"/>
    </source>
</evidence>
<evidence type="ECO:0000256" key="5">
    <source>
        <dbReference type="ARBA" id="ARBA00022692"/>
    </source>
</evidence>
<dbReference type="AlphaFoldDB" id="A0A0L0RZ61"/>
<gene>
    <name evidence="12" type="ORF">AMAG_01493</name>
</gene>
<keyword evidence="6 10" id="KW-0184">Conjugation</keyword>
<evidence type="ECO:0000256" key="4">
    <source>
        <dbReference type="ARBA" id="ARBA00010780"/>
    </source>
</evidence>
<dbReference type="InterPro" id="IPR026777">
    <property type="entry name" value="PRM1"/>
</dbReference>
<feature type="transmembrane region" description="Helical" evidence="10">
    <location>
        <begin position="771"/>
        <end position="791"/>
    </location>
</feature>
<feature type="transmembrane region" description="Helical" evidence="10">
    <location>
        <begin position="362"/>
        <end position="379"/>
    </location>
</feature>
<feature type="compositionally biased region" description="Polar residues" evidence="11">
    <location>
        <begin position="26"/>
        <end position="36"/>
    </location>
</feature>
<feature type="transmembrane region" description="Helical" evidence="10">
    <location>
        <begin position="666"/>
        <end position="689"/>
    </location>
</feature>
<proteinExistence type="inferred from homology"/>
<dbReference type="VEuPathDB" id="FungiDB:AMAG_01493"/>
<evidence type="ECO:0000256" key="7">
    <source>
        <dbReference type="ARBA" id="ARBA00022989"/>
    </source>
</evidence>
<keyword evidence="5 10" id="KW-0812">Transmembrane</keyword>
<feature type="region of interest" description="Disordered" evidence="11">
    <location>
        <begin position="302"/>
        <end position="323"/>
    </location>
</feature>